<feature type="compositionally biased region" description="Basic and acidic residues" evidence="1">
    <location>
        <begin position="1032"/>
        <end position="1044"/>
    </location>
</feature>
<feature type="compositionally biased region" description="Basic and acidic residues" evidence="1">
    <location>
        <begin position="668"/>
        <end position="685"/>
    </location>
</feature>
<feature type="compositionally biased region" description="Polar residues" evidence="1">
    <location>
        <begin position="742"/>
        <end position="775"/>
    </location>
</feature>
<dbReference type="InterPro" id="IPR015425">
    <property type="entry name" value="FH2_Formin"/>
</dbReference>
<reference evidence="4" key="2">
    <citation type="journal article" date="2014" name="Nat. Commun.">
        <title>The cavefish genome reveals candidate genes for eye loss.</title>
        <authorList>
            <person name="McGaugh S.E."/>
            <person name="Gross J.B."/>
            <person name="Aken B."/>
            <person name="Blin M."/>
            <person name="Borowsky R."/>
            <person name="Chalopin D."/>
            <person name="Hinaux H."/>
            <person name="Jeffery W.R."/>
            <person name="Keene A."/>
            <person name="Ma L."/>
            <person name="Minx P."/>
            <person name="Murphy D."/>
            <person name="O'Quin K.E."/>
            <person name="Retaux S."/>
            <person name="Rohner N."/>
            <person name="Searle S.M."/>
            <person name="Stahl B.A."/>
            <person name="Tabin C."/>
            <person name="Volff J.N."/>
            <person name="Yoshizawa M."/>
            <person name="Warren W.C."/>
        </authorList>
    </citation>
    <scope>NUCLEOTIDE SEQUENCE [LARGE SCALE GENOMIC DNA]</scope>
    <source>
        <strain evidence="4">female</strain>
    </source>
</reference>
<dbReference type="Gene3D" id="1.20.58.2220">
    <property type="entry name" value="Formin, FH2 domain"/>
    <property type="match status" value="1"/>
</dbReference>
<dbReference type="Ensembl" id="ENSAMXT00000017229.2">
    <property type="protein sequence ID" value="ENSAMXP00000017229.2"/>
    <property type="gene ID" value="ENSAMXG00000016732.2"/>
</dbReference>
<accession>W5LBL7</accession>
<feature type="region of interest" description="Disordered" evidence="1">
    <location>
        <begin position="112"/>
        <end position="135"/>
    </location>
</feature>
<dbReference type="PANTHER" id="PTHR46345">
    <property type="entry name" value="INVERTED FORMIN-2"/>
    <property type="match status" value="1"/>
</dbReference>
<dbReference type="Pfam" id="PF02181">
    <property type="entry name" value="FH2"/>
    <property type="match status" value="1"/>
</dbReference>
<dbReference type="InParanoid" id="W5LBL7"/>
<dbReference type="Proteomes" id="UP000018467">
    <property type="component" value="Unassembled WGS sequence"/>
</dbReference>
<dbReference type="SUPFAM" id="SSF101447">
    <property type="entry name" value="Formin homology 2 domain (FH2 domain)"/>
    <property type="match status" value="1"/>
</dbReference>
<feature type="compositionally biased region" description="Low complexity" evidence="1">
    <location>
        <begin position="894"/>
        <end position="904"/>
    </location>
</feature>
<dbReference type="SMART" id="SM00498">
    <property type="entry name" value="FH2"/>
    <property type="match status" value="1"/>
</dbReference>
<feature type="compositionally biased region" description="Low complexity" evidence="1">
    <location>
        <begin position="553"/>
        <end position="575"/>
    </location>
</feature>
<evidence type="ECO:0000313" key="4">
    <source>
        <dbReference type="Proteomes" id="UP000018467"/>
    </source>
</evidence>
<dbReference type="HOGENOM" id="CLU_338297_0_0_1"/>
<dbReference type="GeneTree" id="ENSGT00940000155128"/>
<feature type="compositionally biased region" description="Low complexity" evidence="1">
    <location>
        <begin position="115"/>
        <end position="127"/>
    </location>
</feature>
<dbReference type="AlphaFoldDB" id="W5LBL7"/>
<feature type="compositionally biased region" description="Low complexity" evidence="1">
    <location>
        <begin position="776"/>
        <end position="837"/>
    </location>
</feature>
<name>W5LBL7_ASTMX</name>
<feature type="compositionally biased region" description="Basic residues" evidence="1">
    <location>
        <begin position="1018"/>
        <end position="1030"/>
    </location>
</feature>
<reference evidence="4" key="1">
    <citation type="submission" date="2013-03" db="EMBL/GenBank/DDBJ databases">
        <authorList>
            <person name="Jeffery W."/>
            <person name="Warren W."/>
            <person name="Wilson R.K."/>
        </authorList>
    </citation>
    <scope>NUCLEOTIDE SEQUENCE</scope>
    <source>
        <strain evidence="4">female</strain>
    </source>
</reference>
<reference evidence="3" key="3">
    <citation type="submission" date="2025-08" db="UniProtKB">
        <authorList>
            <consortium name="Ensembl"/>
        </authorList>
    </citation>
    <scope>IDENTIFICATION</scope>
</reference>
<protein>
    <submittedName>
        <fullName evidence="3">FH2 domain-containing protein 1-like</fullName>
    </submittedName>
</protein>
<proteinExistence type="predicted"/>
<organism evidence="3 4">
    <name type="scientific">Astyanax mexicanus</name>
    <name type="common">Blind cave fish</name>
    <name type="synonym">Astyanax fasciatus mexicanus</name>
    <dbReference type="NCBI Taxonomy" id="7994"/>
    <lineage>
        <taxon>Eukaryota</taxon>
        <taxon>Metazoa</taxon>
        <taxon>Chordata</taxon>
        <taxon>Craniata</taxon>
        <taxon>Vertebrata</taxon>
        <taxon>Euteleostomi</taxon>
        <taxon>Actinopterygii</taxon>
        <taxon>Neopterygii</taxon>
        <taxon>Teleostei</taxon>
        <taxon>Ostariophysi</taxon>
        <taxon>Characiformes</taxon>
        <taxon>Characoidei</taxon>
        <taxon>Acestrorhamphidae</taxon>
        <taxon>Acestrorhamphinae</taxon>
        <taxon>Astyanax</taxon>
    </lineage>
</organism>
<dbReference type="STRING" id="7994.ENSAMXP00000017229"/>
<evidence type="ECO:0000256" key="1">
    <source>
        <dbReference type="SAM" id="MobiDB-lite"/>
    </source>
</evidence>
<dbReference type="Bgee" id="ENSAMXG00000016732">
    <property type="expression patterns" value="Expressed in heart and 7 other cell types or tissues"/>
</dbReference>
<dbReference type="eggNOG" id="KOG1922">
    <property type="taxonomic scope" value="Eukaryota"/>
</dbReference>
<feature type="compositionally biased region" description="Pro residues" evidence="1">
    <location>
        <begin position="45"/>
        <end position="55"/>
    </location>
</feature>
<feature type="compositionally biased region" description="Polar residues" evidence="1">
    <location>
        <begin position="994"/>
        <end position="1006"/>
    </location>
</feature>
<evidence type="ECO:0000259" key="2">
    <source>
        <dbReference type="PROSITE" id="PS51444"/>
    </source>
</evidence>
<feature type="compositionally biased region" description="Polar residues" evidence="1">
    <location>
        <begin position="908"/>
        <end position="987"/>
    </location>
</feature>
<dbReference type="PANTHER" id="PTHR46345:SF11">
    <property type="entry name" value="FORMIN-J-LIKE"/>
    <property type="match status" value="1"/>
</dbReference>
<dbReference type="InterPro" id="IPR042201">
    <property type="entry name" value="FH2_Formin_sf"/>
</dbReference>
<keyword evidence="4" id="KW-1185">Reference proteome</keyword>
<feature type="region of interest" description="Disordered" evidence="1">
    <location>
        <begin position="1"/>
        <end position="60"/>
    </location>
</feature>
<feature type="compositionally biased region" description="Low complexity" evidence="1">
    <location>
        <begin position="1007"/>
        <end position="1017"/>
    </location>
</feature>
<dbReference type="PROSITE" id="PS51444">
    <property type="entry name" value="FH2"/>
    <property type="match status" value="1"/>
</dbReference>
<feature type="region of interest" description="Disordered" evidence="1">
    <location>
        <begin position="543"/>
        <end position="596"/>
    </location>
</feature>
<feature type="domain" description="FH2" evidence="2">
    <location>
        <begin position="54"/>
        <end position="453"/>
    </location>
</feature>
<reference evidence="3" key="4">
    <citation type="submission" date="2025-09" db="UniProtKB">
        <authorList>
            <consortium name="Ensembl"/>
        </authorList>
    </citation>
    <scope>IDENTIFICATION</scope>
</reference>
<sequence length="1053" mass="115797">MSLISPANEKQNCKEEEEEEDGTTSAITAPSPLVSEHSPTDAPMPDVPPPPPPLPGLGQRKRRVRSFYWKPIPEERVHQRSEPNLWTLGHSTEKHTFHIDIKTIEELFGQHDNTRSQTTTNSKSSQSPGLLQEPRKEISILDSKRSMNVAIFLKRFKKSNQSIVEDILNGKSDVFGSELLRELLKFLPEPEEVERLQAYRGDLSQLTTADSFMYHLTALPGFSLRIEALLLKEEFSPLCSSLKKDISTVRSATRELLSCTELHSILHLVLQAGNIMNTGGYGGAAVGFKLSSLLSLADTKANKPGMNLLHFVALEAQKKDEELLRFPEKLPHISNAARVSVESLDEELESLSLRISSMEEKLQTNSELLQQLHTFLQAAAGSLDDVRSSRAELQKEGDDMIDFFCEDKETFKLDECFHIFQNFCSKFRKAVQENMEREMRVESQRKRLRDQQIKRSSWAGLDKLGAAFGSRCSSETDVQAALKREGLWGLLRAHSLSPQSPLGQFGSLRRSRQQFGNSITDSHSAGITVEAQSLVPHLQAFNFDPLTEPQNNSTPTQIQDPQDPSQDDPSVPESQLNPDQESSRHLEQTIPITDQPEMDMSLGLLEKLNEEENSLSAASFSDQSAIITSNDSTVSTSQAPEPKLDHQSVLVSSIEAPGSDLTPNPDGQEGKDVQRQSISPEDKRSPIRTKSTSRPATPPETPESSSSQPSTSTNSRRHVHPVRMLTQSENQSMRKVIPLSRKPQTSTVPAISGTSQSPTPKRPSIQRSSTQRSPVQSSPLQRSSTQRSSTQRSPVQRSSTQRSSTQRSPVQTSPLQRSSTQRSSSQRSPVQRSSTQRSHVRKVVVQPKAPPEEKMCRSTLRALAQAGGSGAPPLQQNPSHSHAPHFAQGTVASATRRAAAGATGHLPASQSTVATTSKSPSLNRATSLRLGQSRSTSQSGGNSQSKVNSPSRVNSTSGVIPQSKVTSRSRTTSQSGVIPPSRVSSKNKVILPSRVTSQTGVIPQNKVTSQTTVTRTQSMHRKPSAGHSRKIISSEKSEVSHDSQKTPLKPVWK</sequence>
<feature type="compositionally biased region" description="Low complexity" evidence="1">
    <location>
        <begin position="702"/>
        <end position="714"/>
    </location>
</feature>
<evidence type="ECO:0000313" key="3">
    <source>
        <dbReference type="Ensembl" id="ENSAMXP00000017229.2"/>
    </source>
</evidence>
<feature type="region of interest" description="Disordered" evidence="1">
    <location>
        <begin position="655"/>
        <end position="1053"/>
    </location>
</feature>